<dbReference type="EMBL" id="OX336425">
    <property type="protein sequence ID" value="CAI2767341.1"/>
    <property type="molecule type" value="Genomic_DNA"/>
</dbReference>
<name>A0A9W4THL4_9FLAO</name>
<dbReference type="Proteomes" id="UP001152749">
    <property type="component" value="Chromosome"/>
</dbReference>
<protein>
    <submittedName>
        <fullName evidence="1">Uncharacterized protein</fullName>
    </submittedName>
</protein>
<evidence type="ECO:0000313" key="2">
    <source>
        <dbReference type="Proteomes" id="UP001152749"/>
    </source>
</evidence>
<dbReference type="AlphaFoldDB" id="A0A9W4THL4"/>
<accession>A0A9W4THL4</accession>
<sequence>MNTSQMVRILEDAFVREWIRNAENINTKVIDLVRESFLINQMNESINAINPSDENLINERYQFLLLSSLSKQFAFLLFHVSKDGLEVNPETIREAQEILKNSGKCPIMPCIKPKN</sequence>
<dbReference type="KEGG" id="fcs:TRV642_2472"/>
<proteinExistence type="predicted"/>
<gene>
    <name evidence="1" type="ORF">TRV642_2472</name>
</gene>
<reference evidence="1" key="1">
    <citation type="submission" date="2022-09" db="EMBL/GenBank/DDBJ databases">
        <authorList>
            <person name="Duchaud E."/>
        </authorList>
    </citation>
    <scope>NUCLEOTIDE SEQUENCE</scope>
    <source>
        <strain evidence="1">TRV642</strain>
    </source>
</reference>
<evidence type="ECO:0000313" key="1">
    <source>
        <dbReference type="EMBL" id="CAI2767341.1"/>
    </source>
</evidence>
<organism evidence="1 2">
    <name type="scientific">Flavobacterium collinsii</name>
    <dbReference type="NCBI Taxonomy" id="1114861"/>
    <lineage>
        <taxon>Bacteria</taxon>
        <taxon>Pseudomonadati</taxon>
        <taxon>Bacteroidota</taxon>
        <taxon>Flavobacteriia</taxon>
        <taxon>Flavobacteriales</taxon>
        <taxon>Flavobacteriaceae</taxon>
        <taxon>Flavobacterium</taxon>
    </lineage>
</organism>
<dbReference type="RefSeq" id="WP_263360285.1">
    <property type="nucleotide sequence ID" value="NZ_OX336425.1"/>
</dbReference>